<keyword evidence="2" id="KW-1185">Reference proteome</keyword>
<sequence length="76" mass="8494">MTRRLPGTGGGVQIAPVSAHWCPLAHRTPHFNSPPRTVYPLLPRAAAVPKPQSRHLHSAWGEARRGFRRHYKRAGL</sequence>
<evidence type="ECO:0000313" key="1">
    <source>
        <dbReference type="EMBL" id="KAJ1087054.1"/>
    </source>
</evidence>
<protein>
    <submittedName>
        <fullName evidence="1">Uncharacterized protein</fullName>
    </submittedName>
</protein>
<name>A0AAV7L7Z9_PLEWA</name>
<comment type="caution">
    <text evidence="1">The sequence shown here is derived from an EMBL/GenBank/DDBJ whole genome shotgun (WGS) entry which is preliminary data.</text>
</comment>
<proteinExistence type="predicted"/>
<dbReference type="EMBL" id="JANPWB010000015">
    <property type="protein sequence ID" value="KAJ1087054.1"/>
    <property type="molecule type" value="Genomic_DNA"/>
</dbReference>
<dbReference type="Proteomes" id="UP001066276">
    <property type="component" value="Chromosome 11"/>
</dbReference>
<dbReference type="AlphaFoldDB" id="A0AAV7L7Z9"/>
<gene>
    <name evidence="1" type="ORF">NDU88_000248</name>
</gene>
<organism evidence="1 2">
    <name type="scientific">Pleurodeles waltl</name>
    <name type="common">Iberian ribbed newt</name>
    <dbReference type="NCBI Taxonomy" id="8319"/>
    <lineage>
        <taxon>Eukaryota</taxon>
        <taxon>Metazoa</taxon>
        <taxon>Chordata</taxon>
        <taxon>Craniata</taxon>
        <taxon>Vertebrata</taxon>
        <taxon>Euteleostomi</taxon>
        <taxon>Amphibia</taxon>
        <taxon>Batrachia</taxon>
        <taxon>Caudata</taxon>
        <taxon>Salamandroidea</taxon>
        <taxon>Salamandridae</taxon>
        <taxon>Pleurodelinae</taxon>
        <taxon>Pleurodeles</taxon>
    </lineage>
</organism>
<evidence type="ECO:0000313" key="2">
    <source>
        <dbReference type="Proteomes" id="UP001066276"/>
    </source>
</evidence>
<reference evidence="1" key="1">
    <citation type="journal article" date="2022" name="bioRxiv">
        <title>Sequencing and chromosome-scale assembly of the giantPleurodeles waltlgenome.</title>
        <authorList>
            <person name="Brown T."/>
            <person name="Elewa A."/>
            <person name="Iarovenko S."/>
            <person name="Subramanian E."/>
            <person name="Araus A.J."/>
            <person name="Petzold A."/>
            <person name="Susuki M."/>
            <person name="Suzuki K.-i.T."/>
            <person name="Hayashi T."/>
            <person name="Toyoda A."/>
            <person name="Oliveira C."/>
            <person name="Osipova E."/>
            <person name="Leigh N.D."/>
            <person name="Simon A."/>
            <person name="Yun M.H."/>
        </authorList>
    </citation>
    <scope>NUCLEOTIDE SEQUENCE</scope>
    <source>
        <strain evidence="1">20211129_DDA</strain>
        <tissue evidence="1">Liver</tissue>
    </source>
</reference>
<accession>A0AAV7L7Z9</accession>